<dbReference type="InterPro" id="IPR007263">
    <property type="entry name" value="DCC1-like"/>
</dbReference>
<proteinExistence type="predicted"/>
<dbReference type="Pfam" id="PF04134">
    <property type="entry name" value="DCC1-like"/>
    <property type="match status" value="1"/>
</dbReference>
<dbReference type="InterPro" id="IPR044691">
    <property type="entry name" value="DCC1_Trx"/>
</dbReference>
<dbReference type="GO" id="GO:0015035">
    <property type="term" value="F:protein-disulfide reductase activity"/>
    <property type="evidence" value="ECO:0007669"/>
    <property type="project" value="InterPro"/>
</dbReference>
<evidence type="ECO:0000313" key="3">
    <source>
        <dbReference type="Proteomes" id="UP000322139"/>
    </source>
</evidence>
<gene>
    <name evidence="2" type="ORF">FZD51_19525</name>
</gene>
<dbReference type="PANTHER" id="PTHR34290">
    <property type="entry name" value="SI:CH73-390P7.2"/>
    <property type="match status" value="1"/>
</dbReference>
<dbReference type="EMBL" id="VTER01000011">
    <property type="protein sequence ID" value="TYS45298.1"/>
    <property type="molecule type" value="Genomic_DNA"/>
</dbReference>
<accession>A0A5D4R689</accession>
<reference evidence="2 3" key="1">
    <citation type="submission" date="2019-08" db="EMBL/GenBank/DDBJ databases">
        <title>Bacillus genomes from the desert of Cuatro Cienegas, Coahuila.</title>
        <authorList>
            <person name="Olmedo-Alvarez G."/>
        </authorList>
    </citation>
    <scope>NUCLEOTIDE SEQUENCE [LARGE SCALE GENOMIC DNA]</scope>
    <source>
        <strain evidence="2 3">CH446_14T</strain>
    </source>
</reference>
<sequence>MKTMALYDNTCQLCQMTKKSFQKLDLLHRVDWVSLQKYEQEHGEIQFSSRELRKELHIITPEKKVLKGFYAVRKLLLLFPLTFVFGLFMHLPFASAAGVPVYRWIARNRHKLLRKKCKDGSCSL</sequence>
<dbReference type="PANTHER" id="PTHR34290:SF2">
    <property type="entry name" value="OS04G0668800 PROTEIN"/>
    <property type="match status" value="1"/>
</dbReference>
<dbReference type="AlphaFoldDB" id="A0A5D4R689"/>
<name>A0A5D4R689_9BACI</name>
<keyword evidence="1" id="KW-0812">Transmembrane</keyword>
<evidence type="ECO:0000313" key="2">
    <source>
        <dbReference type="EMBL" id="TYS45298.1"/>
    </source>
</evidence>
<dbReference type="Proteomes" id="UP000322139">
    <property type="component" value="Unassembled WGS sequence"/>
</dbReference>
<evidence type="ECO:0000256" key="1">
    <source>
        <dbReference type="SAM" id="Phobius"/>
    </source>
</evidence>
<protein>
    <submittedName>
        <fullName evidence="2">DUF393 domain-containing protein</fullName>
    </submittedName>
</protein>
<comment type="caution">
    <text evidence="2">The sequence shown here is derived from an EMBL/GenBank/DDBJ whole genome shotgun (WGS) entry which is preliminary data.</text>
</comment>
<organism evidence="2 3">
    <name type="scientific">Bacillus infantis</name>
    <dbReference type="NCBI Taxonomy" id="324767"/>
    <lineage>
        <taxon>Bacteria</taxon>
        <taxon>Bacillati</taxon>
        <taxon>Bacillota</taxon>
        <taxon>Bacilli</taxon>
        <taxon>Bacillales</taxon>
        <taxon>Bacillaceae</taxon>
        <taxon>Bacillus</taxon>
    </lineage>
</organism>
<keyword evidence="1" id="KW-0472">Membrane</keyword>
<feature type="transmembrane region" description="Helical" evidence="1">
    <location>
        <begin position="75"/>
        <end position="105"/>
    </location>
</feature>
<keyword evidence="1" id="KW-1133">Transmembrane helix</keyword>